<dbReference type="EMBL" id="BOMQ01000084">
    <property type="protein sequence ID" value="GIE53464.1"/>
    <property type="molecule type" value="Genomic_DNA"/>
</dbReference>
<keyword evidence="3" id="KW-1185">Reference proteome</keyword>
<evidence type="ECO:0000313" key="2">
    <source>
        <dbReference type="EMBL" id="GIE53464.1"/>
    </source>
</evidence>
<accession>A0A919ML15</accession>
<reference evidence="2" key="1">
    <citation type="submission" date="2021-01" db="EMBL/GenBank/DDBJ databases">
        <title>Whole genome shotgun sequence of Actinoplanes nipponensis NBRC 14063.</title>
        <authorList>
            <person name="Komaki H."/>
            <person name="Tamura T."/>
        </authorList>
    </citation>
    <scope>NUCLEOTIDE SEQUENCE</scope>
    <source>
        <strain evidence="2">NBRC 14063</strain>
    </source>
</reference>
<protein>
    <submittedName>
        <fullName evidence="2">Uncharacterized protein</fullName>
    </submittedName>
</protein>
<organism evidence="2 3">
    <name type="scientific">Actinoplanes nipponensis</name>
    <dbReference type="NCBI Taxonomy" id="135950"/>
    <lineage>
        <taxon>Bacteria</taxon>
        <taxon>Bacillati</taxon>
        <taxon>Actinomycetota</taxon>
        <taxon>Actinomycetes</taxon>
        <taxon>Micromonosporales</taxon>
        <taxon>Micromonosporaceae</taxon>
        <taxon>Actinoplanes</taxon>
    </lineage>
</organism>
<gene>
    <name evidence="2" type="ORF">Ani05nite_69980</name>
</gene>
<dbReference type="Proteomes" id="UP000647172">
    <property type="component" value="Unassembled WGS sequence"/>
</dbReference>
<evidence type="ECO:0000256" key="1">
    <source>
        <dbReference type="SAM" id="MobiDB-lite"/>
    </source>
</evidence>
<name>A0A919ML15_9ACTN</name>
<feature type="region of interest" description="Disordered" evidence="1">
    <location>
        <begin position="45"/>
        <end position="67"/>
    </location>
</feature>
<evidence type="ECO:0000313" key="3">
    <source>
        <dbReference type="Proteomes" id="UP000647172"/>
    </source>
</evidence>
<proteinExistence type="predicted"/>
<feature type="compositionally biased region" description="Low complexity" evidence="1">
    <location>
        <begin position="46"/>
        <end position="59"/>
    </location>
</feature>
<sequence>MALVAPAGRSPVSAVVSDWRENVGSLIVSTSFNLGDALAIPHRPGADTNATAAGAGRAGHPPPRTRQTRADVALTSVALEITWSTMP</sequence>
<comment type="caution">
    <text evidence="2">The sequence shown here is derived from an EMBL/GenBank/DDBJ whole genome shotgun (WGS) entry which is preliminary data.</text>
</comment>
<dbReference type="AlphaFoldDB" id="A0A919ML15"/>